<gene>
    <name evidence="10" type="ORF">SAMN05421731_10717</name>
</gene>
<dbReference type="GO" id="GO:0016887">
    <property type="term" value="F:ATP hydrolysis activity"/>
    <property type="evidence" value="ECO:0007669"/>
    <property type="project" value="InterPro"/>
</dbReference>
<evidence type="ECO:0000256" key="3">
    <source>
        <dbReference type="ARBA" id="ARBA00022741"/>
    </source>
</evidence>
<dbReference type="RefSeq" id="WP_097079691.1">
    <property type="nucleotide sequence ID" value="NZ_BAABHT010000016.1"/>
</dbReference>
<keyword evidence="4" id="KW-0067">ATP-binding</keyword>
<dbReference type="InterPro" id="IPR003593">
    <property type="entry name" value="AAA+_ATPase"/>
</dbReference>
<evidence type="ECO:0000256" key="1">
    <source>
        <dbReference type="ARBA" id="ARBA00004651"/>
    </source>
</evidence>
<feature type="domain" description="ABC transmembrane type-1" evidence="9">
    <location>
        <begin position="35"/>
        <end position="322"/>
    </location>
</feature>
<evidence type="ECO:0000259" key="8">
    <source>
        <dbReference type="PROSITE" id="PS50893"/>
    </source>
</evidence>
<dbReference type="PANTHER" id="PTHR24221:SF654">
    <property type="entry name" value="ATP-BINDING CASSETTE SUB-FAMILY B MEMBER 6"/>
    <property type="match status" value="1"/>
</dbReference>
<keyword evidence="3" id="KW-0547">Nucleotide-binding</keyword>
<evidence type="ECO:0000259" key="9">
    <source>
        <dbReference type="PROSITE" id="PS50929"/>
    </source>
</evidence>
<evidence type="ECO:0000256" key="2">
    <source>
        <dbReference type="ARBA" id="ARBA00022692"/>
    </source>
</evidence>
<dbReference type="PROSITE" id="PS50893">
    <property type="entry name" value="ABC_TRANSPORTER_2"/>
    <property type="match status" value="1"/>
</dbReference>
<dbReference type="GO" id="GO:0005524">
    <property type="term" value="F:ATP binding"/>
    <property type="evidence" value="ECO:0007669"/>
    <property type="project" value="UniProtKB-KW"/>
</dbReference>
<protein>
    <submittedName>
        <fullName evidence="10">ABC-type multidrug transport system, ATPase and permease component</fullName>
    </submittedName>
</protein>
<evidence type="ECO:0000256" key="4">
    <source>
        <dbReference type="ARBA" id="ARBA00022840"/>
    </source>
</evidence>
<dbReference type="InterPro" id="IPR017871">
    <property type="entry name" value="ABC_transporter-like_CS"/>
</dbReference>
<dbReference type="Gene3D" id="1.20.1560.10">
    <property type="entry name" value="ABC transporter type 1, transmembrane domain"/>
    <property type="match status" value="1"/>
</dbReference>
<dbReference type="InterPro" id="IPR027417">
    <property type="entry name" value="P-loop_NTPase"/>
</dbReference>
<feature type="transmembrane region" description="Helical" evidence="7">
    <location>
        <begin position="264"/>
        <end position="286"/>
    </location>
</feature>
<dbReference type="Proteomes" id="UP000219042">
    <property type="component" value="Unassembled WGS sequence"/>
</dbReference>
<dbReference type="GO" id="GO:0140359">
    <property type="term" value="F:ABC-type transporter activity"/>
    <property type="evidence" value="ECO:0007669"/>
    <property type="project" value="InterPro"/>
</dbReference>
<dbReference type="SUPFAM" id="SSF90123">
    <property type="entry name" value="ABC transporter transmembrane region"/>
    <property type="match status" value="1"/>
</dbReference>
<organism evidence="10 11">
    <name type="scientific">Acinetobacter puyangensis</name>
    <dbReference type="NCBI Taxonomy" id="1096779"/>
    <lineage>
        <taxon>Bacteria</taxon>
        <taxon>Pseudomonadati</taxon>
        <taxon>Pseudomonadota</taxon>
        <taxon>Gammaproteobacteria</taxon>
        <taxon>Moraxellales</taxon>
        <taxon>Moraxellaceae</taxon>
        <taxon>Acinetobacter</taxon>
    </lineage>
</organism>
<dbReference type="OrthoDB" id="5288404at2"/>
<sequence length="562" mass="61629">MASPELINLPTFKQFRHTLKGIYELLNTQQRHKLLFSVCLVALSSILSASTIILLAWILEDTQAATVDIHSIVWLMLAFVLAKAFSHLIGSVRWLFFNPVAYDAMYGLSIKIAVAAAKRAVTLRGREDVGQVGELLGRMAKAQTGAMAILYQLLIGLLPIVIEIIFVGIAVAVLLGWHAPIVIALSALSYVFFMLLGRNAEARAFAQANLKDNQVSKALAELSGHARLMEEYQAQSFFSQRVQTATQISVETHRQFFKIKVWRGALVATGLIITYGVAMSYAYFFIQSGNGGVGAVFLAITFVDRILSPLNTVTGAISGIRSALIELKVCDELGIFSKTQPKNHIQLQHITSSLSMVLKNGEQLSFDAGNTVLVGGHSGAGKSSFLCQIYEAIAHHQPLQVGHLSNNELNSCVAAQQVCYLSNSTVLIPGTIRDNILLGAEDVSEQTLLQVWQGVWASSRQHQHSLSLELSSADLSAGERQRVCLARALLRRPQVLILDEASNGLDLDAEQAVWCFIRDWIPTALIFVAAHRVDTFSNADYRLTIAEGQIMHYEQNAMLQTV</sequence>
<reference evidence="11" key="1">
    <citation type="submission" date="2016-09" db="EMBL/GenBank/DDBJ databases">
        <authorList>
            <person name="Varghese N."/>
            <person name="Submissions S."/>
        </authorList>
    </citation>
    <scope>NUCLEOTIDE SEQUENCE [LARGE SCALE GENOMIC DNA]</scope>
    <source>
        <strain evidence="11">ANC 4466</strain>
    </source>
</reference>
<dbReference type="EMBL" id="OANT01000007">
    <property type="protein sequence ID" value="SNX45930.1"/>
    <property type="molecule type" value="Genomic_DNA"/>
</dbReference>
<evidence type="ECO:0000313" key="11">
    <source>
        <dbReference type="Proteomes" id="UP000219042"/>
    </source>
</evidence>
<accession>A0A240EDF1</accession>
<keyword evidence="2 7" id="KW-0812">Transmembrane</keyword>
<dbReference type="InterPro" id="IPR039421">
    <property type="entry name" value="Type_1_exporter"/>
</dbReference>
<dbReference type="InterPro" id="IPR036640">
    <property type="entry name" value="ABC1_TM_sf"/>
</dbReference>
<keyword evidence="5 7" id="KW-1133">Transmembrane helix</keyword>
<keyword evidence="6 7" id="KW-0472">Membrane</keyword>
<evidence type="ECO:0000313" key="10">
    <source>
        <dbReference type="EMBL" id="SNX45930.1"/>
    </source>
</evidence>
<proteinExistence type="predicted"/>
<dbReference type="SMART" id="SM00382">
    <property type="entry name" value="AAA"/>
    <property type="match status" value="1"/>
</dbReference>
<evidence type="ECO:0000256" key="7">
    <source>
        <dbReference type="SAM" id="Phobius"/>
    </source>
</evidence>
<feature type="domain" description="ABC transporter" evidence="8">
    <location>
        <begin position="345"/>
        <end position="562"/>
    </location>
</feature>
<feature type="transmembrane region" description="Helical" evidence="7">
    <location>
        <begin position="148"/>
        <end position="171"/>
    </location>
</feature>
<dbReference type="PROSITE" id="PS00211">
    <property type="entry name" value="ABC_TRANSPORTER_1"/>
    <property type="match status" value="1"/>
</dbReference>
<name>A0A240EDF1_9GAMM</name>
<feature type="transmembrane region" description="Helical" evidence="7">
    <location>
        <begin position="71"/>
        <end position="96"/>
    </location>
</feature>
<feature type="transmembrane region" description="Helical" evidence="7">
    <location>
        <begin position="34"/>
        <end position="59"/>
    </location>
</feature>
<dbReference type="PROSITE" id="PS50929">
    <property type="entry name" value="ABC_TM1F"/>
    <property type="match status" value="1"/>
</dbReference>
<comment type="subcellular location">
    <subcellularLocation>
        <location evidence="1">Cell membrane</location>
        <topology evidence="1">Multi-pass membrane protein</topology>
    </subcellularLocation>
</comment>
<evidence type="ECO:0000256" key="6">
    <source>
        <dbReference type="ARBA" id="ARBA00023136"/>
    </source>
</evidence>
<feature type="transmembrane region" description="Helical" evidence="7">
    <location>
        <begin position="177"/>
        <end position="196"/>
    </location>
</feature>
<evidence type="ECO:0000256" key="5">
    <source>
        <dbReference type="ARBA" id="ARBA00022989"/>
    </source>
</evidence>
<dbReference type="GO" id="GO:0005886">
    <property type="term" value="C:plasma membrane"/>
    <property type="evidence" value="ECO:0007669"/>
    <property type="project" value="UniProtKB-SubCell"/>
</dbReference>
<dbReference type="InterPro" id="IPR011527">
    <property type="entry name" value="ABC1_TM_dom"/>
</dbReference>
<dbReference type="AlphaFoldDB" id="A0A240EDF1"/>
<dbReference type="PANTHER" id="PTHR24221">
    <property type="entry name" value="ATP-BINDING CASSETTE SUB-FAMILY B"/>
    <property type="match status" value="1"/>
</dbReference>
<dbReference type="Gene3D" id="3.40.50.300">
    <property type="entry name" value="P-loop containing nucleotide triphosphate hydrolases"/>
    <property type="match status" value="1"/>
</dbReference>
<dbReference type="Pfam" id="PF00005">
    <property type="entry name" value="ABC_tran"/>
    <property type="match status" value="1"/>
</dbReference>
<dbReference type="InterPro" id="IPR003439">
    <property type="entry name" value="ABC_transporter-like_ATP-bd"/>
</dbReference>
<dbReference type="SUPFAM" id="SSF52540">
    <property type="entry name" value="P-loop containing nucleoside triphosphate hydrolases"/>
    <property type="match status" value="1"/>
</dbReference>
<keyword evidence="11" id="KW-1185">Reference proteome</keyword>